<reference evidence="4" key="1">
    <citation type="submission" date="2017-02" db="EMBL/GenBank/DDBJ databases">
        <authorList>
            <person name="Varghese N."/>
            <person name="Submissions S."/>
        </authorList>
    </citation>
    <scope>NUCLEOTIDE SEQUENCE [LARGE SCALE GENOMIC DNA]</scope>
    <source>
        <strain evidence="4">ATCC 700200</strain>
    </source>
</reference>
<protein>
    <submittedName>
        <fullName evidence="3">Trehalose utilisation</fullName>
    </submittedName>
</protein>
<sequence length="327" mass="36153">MLRRFALFSFLAAATLASGLTPDGKHKLVLIAGKPSHPPGMHEFRAGSLLLEKCLKEIPNLVVDRHDMGWVTDEATFADADAVVIYADGGKGHPAVQGTHLETLKGLMAKGVGFGVMHYGVEVVPELGGKEFLAWLGGHYENSYSCNPIWEPNFTSFPEHPITRGVKPFQIEDEWYFNMRFRPAFGEGIEAAKDGDTRFVPILVATPSDATRDGPYVYPKGPYPHIQAQKGEKESMMWCVERPDGGRGFGFTGGHFHKNWGNGEFRKTILNALLWVTKVEVPENGVASTVSEEDLTQNLDDKPAPKPKKTTMTTPKVFQREVVVTEK</sequence>
<dbReference type="InterPro" id="IPR029062">
    <property type="entry name" value="Class_I_gatase-like"/>
</dbReference>
<evidence type="ECO:0000259" key="2">
    <source>
        <dbReference type="Pfam" id="PF06283"/>
    </source>
</evidence>
<gene>
    <name evidence="3" type="ORF">SAMN02745166_04969</name>
</gene>
<evidence type="ECO:0000313" key="4">
    <source>
        <dbReference type="Proteomes" id="UP000190774"/>
    </source>
</evidence>
<evidence type="ECO:0000256" key="1">
    <source>
        <dbReference type="SAM" id="MobiDB-lite"/>
    </source>
</evidence>
<dbReference type="AlphaFoldDB" id="A0A1T4Z4U8"/>
<organism evidence="3 4">
    <name type="scientific">Prosthecobacter debontii</name>
    <dbReference type="NCBI Taxonomy" id="48467"/>
    <lineage>
        <taxon>Bacteria</taxon>
        <taxon>Pseudomonadati</taxon>
        <taxon>Verrucomicrobiota</taxon>
        <taxon>Verrucomicrobiia</taxon>
        <taxon>Verrucomicrobiales</taxon>
        <taxon>Verrucomicrobiaceae</taxon>
        <taxon>Prosthecobacter</taxon>
    </lineage>
</organism>
<dbReference type="Pfam" id="PF06283">
    <property type="entry name" value="ThuA"/>
    <property type="match status" value="1"/>
</dbReference>
<dbReference type="InterPro" id="IPR029010">
    <property type="entry name" value="ThuA-like"/>
</dbReference>
<accession>A0A1T4Z4U8</accession>
<keyword evidence="4" id="KW-1185">Reference proteome</keyword>
<dbReference type="EMBL" id="FUYE01000028">
    <property type="protein sequence ID" value="SKB08575.1"/>
    <property type="molecule type" value="Genomic_DNA"/>
</dbReference>
<feature type="region of interest" description="Disordered" evidence="1">
    <location>
        <begin position="288"/>
        <end position="315"/>
    </location>
</feature>
<dbReference type="STRING" id="48467.SAMN02745166_04969"/>
<name>A0A1T4Z4U8_9BACT</name>
<dbReference type="RefSeq" id="WP_078816080.1">
    <property type="nucleotide sequence ID" value="NZ_FUYE01000028.1"/>
</dbReference>
<feature type="domain" description="ThuA-like" evidence="2">
    <location>
        <begin position="49"/>
        <end position="276"/>
    </location>
</feature>
<dbReference type="SUPFAM" id="SSF52317">
    <property type="entry name" value="Class I glutamine amidotransferase-like"/>
    <property type="match status" value="1"/>
</dbReference>
<dbReference type="OrthoDB" id="186156at2"/>
<dbReference type="Gene3D" id="3.40.50.880">
    <property type="match status" value="1"/>
</dbReference>
<proteinExistence type="predicted"/>
<dbReference type="Proteomes" id="UP000190774">
    <property type="component" value="Unassembled WGS sequence"/>
</dbReference>
<evidence type="ECO:0000313" key="3">
    <source>
        <dbReference type="EMBL" id="SKB08575.1"/>
    </source>
</evidence>